<dbReference type="PROSITE" id="PS50082">
    <property type="entry name" value="WD_REPEATS_2"/>
    <property type="match status" value="1"/>
</dbReference>
<dbReference type="OrthoDB" id="2678060at2759"/>
<keyword evidence="3" id="KW-1185">Reference proteome</keyword>
<proteinExistence type="predicted"/>
<evidence type="ECO:0000256" key="1">
    <source>
        <dbReference type="PROSITE-ProRule" id="PRU00221"/>
    </source>
</evidence>
<gene>
    <name evidence="2" type="ORF">BD410DRAFT_808226</name>
</gene>
<organism evidence="2 3">
    <name type="scientific">Rickenella mellea</name>
    <dbReference type="NCBI Taxonomy" id="50990"/>
    <lineage>
        <taxon>Eukaryota</taxon>
        <taxon>Fungi</taxon>
        <taxon>Dikarya</taxon>
        <taxon>Basidiomycota</taxon>
        <taxon>Agaricomycotina</taxon>
        <taxon>Agaricomycetes</taxon>
        <taxon>Hymenochaetales</taxon>
        <taxon>Rickenellaceae</taxon>
        <taxon>Rickenella</taxon>
    </lineage>
</organism>
<dbReference type="Proteomes" id="UP000294933">
    <property type="component" value="Unassembled WGS sequence"/>
</dbReference>
<dbReference type="Gene3D" id="2.130.10.10">
    <property type="entry name" value="YVTN repeat-like/Quinoprotein amine dehydrogenase"/>
    <property type="match status" value="1"/>
</dbReference>
<dbReference type="AlphaFoldDB" id="A0A4Y7PP15"/>
<name>A0A4Y7PP15_9AGAM</name>
<dbReference type="InterPro" id="IPR036322">
    <property type="entry name" value="WD40_repeat_dom_sf"/>
</dbReference>
<protein>
    <submittedName>
        <fullName evidence="2">Uncharacterized protein</fullName>
    </submittedName>
</protein>
<reference evidence="2 3" key="1">
    <citation type="submission" date="2018-06" db="EMBL/GenBank/DDBJ databases">
        <title>A transcriptomic atlas of mushroom development highlights an independent origin of complex multicellularity.</title>
        <authorList>
            <consortium name="DOE Joint Genome Institute"/>
            <person name="Krizsan K."/>
            <person name="Almasi E."/>
            <person name="Merenyi Z."/>
            <person name="Sahu N."/>
            <person name="Viragh M."/>
            <person name="Koszo T."/>
            <person name="Mondo S."/>
            <person name="Kiss B."/>
            <person name="Balint B."/>
            <person name="Kues U."/>
            <person name="Barry K."/>
            <person name="Hegedus J.C."/>
            <person name="Henrissat B."/>
            <person name="Johnson J."/>
            <person name="Lipzen A."/>
            <person name="Ohm R."/>
            <person name="Nagy I."/>
            <person name="Pangilinan J."/>
            <person name="Yan J."/>
            <person name="Xiong Y."/>
            <person name="Grigoriev I.V."/>
            <person name="Hibbett D.S."/>
            <person name="Nagy L.G."/>
        </authorList>
    </citation>
    <scope>NUCLEOTIDE SEQUENCE [LARGE SCALE GENOMIC DNA]</scope>
    <source>
        <strain evidence="2 3">SZMC22713</strain>
    </source>
</reference>
<feature type="repeat" description="WD" evidence="1">
    <location>
        <begin position="7"/>
        <end position="48"/>
    </location>
</feature>
<dbReference type="SUPFAM" id="SSF50978">
    <property type="entry name" value="WD40 repeat-like"/>
    <property type="match status" value="1"/>
</dbReference>
<evidence type="ECO:0000313" key="3">
    <source>
        <dbReference type="Proteomes" id="UP000294933"/>
    </source>
</evidence>
<dbReference type="VEuPathDB" id="FungiDB:BD410DRAFT_808226"/>
<evidence type="ECO:0000313" key="2">
    <source>
        <dbReference type="EMBL" id="TDL16319.1"/>
    </source>
</evidence>
<dbReference type="InterPro" id="IPR015943">
    <property type="entry name" value="WD40/YVTN_repeat-like_dom_sf"/>
</dbReference>
<accession>A0A4Y7PP15</accession>
<dbReference type="InterPro" id="IPR001680">
    <property type="entry name" value="WD40_rpt"/>
</dbReference>
<sequence length="384" mass="42324">MNPTAIPFSHSRTICALSFDPTGYLVAAGFTNGRITVWSFFANNVIYDEAFSSASEITSIAWAFTGDALTLLCGARDGTIVVSSPVGFVRCSYYIESAWLTVEQEDDGKVVGFTSFRGHISAVIGLLDFLPGFVSASAGELSLWSCPDGIQCEMRLSCDLSGISHGASLVGVAEAHRYSLWAESVIWCITNSANCGPSLYTPHVVIICTEHRCHLAMTGKDCPRIRQIAATATYLSPVEESEYLFLIRTLEGNVIVWDAEHGDVLFYLDIRDFGKQIHKLAAYYDPYDHLLRIVACPEHSTECVVWNLHRCNRQNPATPMFATWRNIKVGAPTVPKRVSKRRKANGLQEPRPTDAVAASVALRRSTRQRRVPARFLPLSSTPVV</sequence>
<dbReference type="SMART" id="SM00320">
    <property type="entry name" value="WD40"/>
    <property type="match status" value="2"/>
</dbReference>
<keyword evidence="1" id="KW-0853">WD repeat</keyword>
<dbReference type="Pfam" id="PF00400">
    <property type="entry name" value="WD40"/>
    <property type="match status" value="1"/>
</dbReference>
<dbReference type="EMBL" id="ML170246">
    <property type="protein sequence ID" value="TDL16319.1"/>
    <property type="molecule type" value="Genomic_DNA"/>
</dbReference>